<dbReference type="EMBL" id="RBIN01000012">
    <property type="protein sequence ID" value="RKQ95723.1"/>
    <property type="molecule type" value="Genomic_DNA"/>
</dbReference>
<dbReference type="InterPro" id="IPR014710">
    <property type="entry name" value="RmlC-like_jellyroll"/>
</dbReference>
<evidence type="ECO:0000256" key="2">
    <source>
        <dbReference type="ARBA" id="ARBA00023125"/>
    </source>
</evidence>
<proteinExistence type="predicted"/>
<dbReference type="SMART" id="SM00100">
    <property type="entry name" value="cNMP"/>
    <property type="match status" value="1"/>
</dbReference>
<dbReference type="PANTHER" id="PTHR24567:SF68">
    <property type="entry name" value="DNA-BINDING TRANSCRIPTIONAL DUAL REGULATOR CRP"/>
    <property type="match status" value="1"/>
</dbReference>
<dbReference type="Pfam" id="PF00027">
    <property type="entry name" value="cNMP_binding"/>
    <property type="match status" value="1"/>
</dbReference>
<feature type="domain" description="HTH crp-type" evidence="4">
    <location>
        <begin position="148"/>
        <end position="222"/>
    </location>
</feature>
<dbReference type="RefSeq" id="WP_245977883.1">
    <property type="nucleotide sequence ID" value="NZ_RBIN01000012.1"/>
</dbReference>
<accession>A0A420WSJ0</accession>
<keyword evidence="3" id="KW-0804">Transcription</keyword>
<dbReference type="InterPro" id="IPR018490">
    <property type="entry name" value="cNMP-bd_dom_sf"/>
</dbReference>
<dbReference type="InterPro" id="IPR050397">
    <property type="entry name" value="Env_Response_Regulators"/>
</dbReference>
<dbReference type="InterPro" id="IPR012318">
    <property type="entry name" value="HTH_CRP"/>
</dbReference>
<dbReference type="InterPro" id="IPR036390">
    <property type="entry name" value="WH_DNA-bd_sf"/>
</dbReference>
<keyword evidence="2" id="KW-0238">DNA-binding</keyword>
<dbReference type="Gene3D" id="1.10.10.10">
    <property type="entry name" value="Winged helix-like DNA-binding domain superfamily/Winged helix DNA-binding domain"/>
    <property type="match status" value="1"/>
</dbReference>
<gene>
    <name evidence="5" type="ORF">C7446_3238</name>
</gene>
<organism evidence="5 6">
    <name type="scientific">Kushneria sinocarnis</name>
    <dbReference type="NCBI Taxonomy" id="595502"/>
    <lineage>
        <taxon>Bacteria</taxon>
        <taxon>Pseudomonadati</taxon>
        <taxon>Pseudomonadota</taxon>
        <taxon>Gammaproteobacteria</taxon>
        <taxon>Oceanospirillales</taxon>
        <taxon>Halomonadaceae</taxon>
        <taxon>Kushneria</taxon>
    </lineage>
</organism>
<dbReference type="PANTHER" id="PTHR24567">
    <property type="entry name" value="CRP FAMILY TRANSCRIPTIONAL REGULATORY PROTEIN"/>
    <property type="match status" value="1"/>
</dbReference>
<dbReference type="InterPro" id="IPR000595">
    <property type="entry name" value="cNMP-bd_dom"/>
</dbReference>
<dbReference type="AlphaFoldDB" id="A0A420WSJ0"/>
<dbReference type="Gene3D" id="2.60.120.10">
    <property type="entry name" value="Jelly Rolls"/>
    <property type="match status" value="1"/>
</dbReference>
<dbReference type="GO" id="GO:0003700">
    <property type="term" value="F:DNA-binding transcription factor activity"/>
    <property type="evidence" value="ECO:0007669"/>
    <property type="project" value="TreeGrafter"/>
</dbReference>
<keyword evidence="6" id="KW-1185">Reference proteome</keyword>
<evidence type="ECO:0000256" key="1">
    <source>
        <dbReference type="ARBA" id="ARBA00023015"/>
    </source>
</evidence>
<dbReference type="SUPFAM" id="SSF51206">
    <property type="entry name" value="cAMP-binding domain-like"/>
    <property type="match status" value="1"/>
</dbReference>
<dbReference type="Pfam" id="PF13545">
    <property type="entry name" value="HTH_Crp_2"/>
    <property type="match status" value="1"/>
</dbReference>
<dbReference type="GO" id="GO:0005829">
    <property type="term" value="C:cytosol"/>
    <property type="evidence" value="ECO:0007669"/>
    <property type="project" value="TreeGrafter"/>
</dbReference>
<protein>
    <submittedName>
        <fullName evidence="5">Crp/Fnr family transcriptional regulator</fullName>
    </submittedName>
</protein>
<evidence type="ECO:0000313" key="6">
    <source>
        <dbReference type="Proteomes" id="UP000281975"/>
    </source>
</evidence>
<keyword evidence="1" id="KW-0805">Transcription regulation</keyword>
<reference evidence="5 6" key="1">
    <citation type="submission" date="2018-10" db="EMBL/GenBank/DDBJ databases">
        <title>Genomic Encyclopedia of Type Strains, Phase IV (KMG-IV): sequencing the most valuable type-strain genomes for metagenomic binning, comparative biology and taxonomic classification.</title>
        <authorList>
            <person name="Goeker M."/>
        </authorList>
    </citation>
    <scope>NUCLEOTIDE SEQUENCE [LARGE SCALE GENOMIC DNA]</scope>
    <source>
        <strain evidence="5 6">DSM 23229</strain>
    </source>
</reference>
<evidence type="ECO:0000259" key="4">
    <source>
        <dbReference type="PROSITE" id="PS51063"/>
    </source>
</evidence>
<dbReference type="SMART" id="SM00419">
    <property type="entry name" value="HTH_CRP"/>
    <property type="match status" value="1"/>
</dbReference>
<dbReference type="PROSITE" id="PS51063">
    <property type="entry name" value="HTH_CRP_2"/>
    <property type="match status" value="1"/>
</dbReference>
<dbReference type="Proteomes" id="UP000281975">
    <property type="component" value="Unassembled WGS sequence"/>
</dbReference>
<sequence length="245" mass="28541">MSTKPSCMVRHFKHYAALDEQEIELLHELERSPEHLTAGDHLWYEGHESTELAVISQGWAYSYTRLENGHRLILDIYLPGDVIGLREYATDRHQASVEIIKECTLCRLPHRNLDEIFRNSEKLTRVFFAVASTQQSMLVERMINLGRRDGPGRIAHFLCEMHTRLERTNDNMAGQFRLPLSQHMLADIMGLSAVHVSRIFSQLRSDQLVDRDRHRVHIRDLARLIERAGFRDDYLGTRSIIDQSR</sequence>
<dbReference type="CDD" id="cd00038">
    <property type="entry name" value="CAP_ED"/>
    <property type="match status" value="1"/>
</dbReference>
<dbReference type="GO" id="GO:0003677">
    <property type="term" value="F:DNA binding"/>
    <property type="evidence" value="ECO:0007669"/>
    <property type="project" value="UniProtKB-KW"/>
</dbReference>
<evidence type="ECO:0000313" key="5">
    <source>
        <dbReference type="EMBL" id="RKQ95723.1"/>
    </source>
</evidence>
<dbReference type="InterPro" id="IPR036388">
    <property type="entry name" value="WH-like_DNA-bd_sf"/>
</dbReference>
<evidence type="ECO:0000256" key="3">
    <source>
        <dbReference type="ARBA" id="ARBA00023163"/>
    </source>
</evidence>
<dbReference type="SUPFAM" id="SSF46785">
    <property type="entry name" value="Winged helix' DNA-binding domain"/>
    <property type="match status" value="1"/>
</dbReference>
<name>A0A420WSJ0_9GAMM</name>
<comment type="caution">
    <text evidence="5">The sequence shown here is derived from an EMBL/GenBank/DDBJ whole genome shotgun (WGS) entry which is preliminary data.</text>
</comment>